<comment type="caution">
    <text evidence="1">The sequence shown here is derived from an EMBL/GenBank/DDBJ whole genome shotgun (WGS) entry which is preliminary data.</text>
</comment>
<evidence type="ECO:0000313" key="2">
    <source>
        <dbReference type="Proteomes" id="UP000625711"/>
    </source>
</evidence>
<dbReference type="Proteomes" id="UP000625711">
    <property type="component" value="Unassembled WGS sequence"/>
</dbReference>
<keyword evidence="2" id="KW-1185">Reference proteome</keyword>
<sequence length="78" mass="8538">MAVVVVVDTALARPEGMTAADRVGISESTAERTTVPCRASRFPRGANVVDVVVVEEENVKARFIFIDLSKRRSAVFSW</sequence>
<dbReference type="AlphaFoldDB" id="A0A834I707"/>
<proteinExistence type="predicted"/>
<reference evidence="1" key="1">
    <citation type="submission" date="2020-08" db="EMBL/GenBank/DDBJ databases">
        <title>Genome sequencing and assembly of the red palm weevil Rhynchophorus ferrugineus.</title>
        <authorList>
            <person name="Dias G.B."/>
            <person name="Bergman C.M."/>
            <person name="Manee M."/>
        </authorList>
    </citation>
    <scope>NUCLEOTIDE SEQUENCE</scope>
    <source>
        <strain evidence="1">AA-2017</strain>
        <tissue evidence="1">Whole larva</tissue>
    </source>
</reference>
<name>A0A834I707_RHYFE</name>
<organism evidence="1 2">
    <name type="scientific">Rhynchophorus ferrugineus</name>
    <name type="common">Red palm weevil</name>
    <name type="synonym">Curculio ferrugineus</name>
    <dbReference type="NCBI Taxonomy" id="354439"/>
    <lineage>
        <taxon>Eukaryota</taxon>
        <taxon>Metazoa</taxon>
        <taxon>Ecdysozoa</taxon>
        <taxon>Arthropoda</taxon>
        <taxon>Hexapoda</taxon>
        <taxon>Insecta</taxon>
        <taxon>Pterygota</taxon>
        <taxon>Neoptera</taxon>
        <taxon>Endopterygota</taxon>
        <taxon>Coleoptera</taxon>
        <taxon>Polyphaga</taxon>
        <taxon>Cucujiformia</taxon>
        <taxon>Curculionidae</taxon>
        <taxon>Dryophthorinae</taxon>
        <taxon>Rhynchophorus</taxon>
    </lineage>
</organism>
<gene>
    <name evidence="1" type="ORF">GWI33_014020</name>
</gene>
<accession>A0A834I707</accession>
<dbReference type="EMBL" id="JAACXV010013509">
    <property type="protein sequence ID" value="KAF7273273.1"/>
    <property type="molecule type" value="Genomic_DNA"/>
</dbReference>
<evidence type="ECO:0000313" key="1">
    <source>
        <dbReference type="EMBL" id="KAF7273273.1"/>
    </source>
</evidence>
<protein>
    <submittedName>
        <fullName evidence="1">Uncharacterized protein</fullName>
    </submittedName>
</protein>